<dbReference type="SUPFAM" id="SSF88659">
    <property type="entry name" value="Sigma3 and sigma4 domains of RNA polymerase sigma factors"/>
    <property type="match status" value="1"/>
</dbReference>
<dbReference type="PANTHER" id="PTHR43133:SF8">
    <property type="entry name" value="RNA POLYMERASE SIGMA FACTOR HI_1459-RELATED"/>
    <property type="match status" value="1"/>
</dbReference>
<dbReference type="PANTHER" id="PTHR43133">
    <property type="entry name" value="RNA POLYMERASE ECF-TYPE SIGMA FACTO"/>
    <property type="match status" value="1"/>
</dbReference>
<feature type="compositionally biased region" description="Low complexity" evidence="7">
    <location>
        <begin position="8"/>
        <end position="25"/>
    </location>
</feature>
<evidence type="ECO:0000256" key="1">
    <source>
        <dbReference type="ARBA" id="ARBA00010641"/>
    </source>
</evidence>
<reference evidence="10 11" key="1">
    <citation type="submission" date="2020-05" db="EMBL/GenBank/DDBJ databases">
        <title>Azospirillum oleiclasticum sp. nov, a nitrogen-fixing and heavy crude oil-emulsifying bacterium isolated from the crude oil of Yumen Oilfield.</title>
        <authorList>
            <person name="Wu D."/>
            <person name="Cai M."/>
            <person name="Zhang X."/>
        </authorList>
    </citation>
    <scope>NUCLEOTIDE SEQUENCE [LARGE SCALE GENOMIC DNA]</scope>
    <source>
        <strain evidence="10 11">ROY-1-1-2</strain>
    </source>
</reference>
<evidence type="ECO:0000256" key="4">
    <source>
        <dbReference type="ARBA" id="ARBA00023125"/>
    </source>
</evidence>
<evidence type="ECO:0000256" key="7">
    <source>
        <dbReference type="SAM" id="MobiDB-lite"/>
    </source>
</evidence>
<feature type="domain" description="RNA polymerase sigma factor 70 region 4 type 2" evidence="9">
    <location>
        <begin position="184"/>
        <end position="233"/>
    </location>
</feature>
<dbReference type="RefSeq" id="WP_180281533.1">
    <property type="nucleotide sequence ID" value="NZ_JABFDB010000004.1"/>
</dbReference>
<accession>A0ABX2T618</accession>
<comment type="caution">
    <text evidence="10">The sequence shown here is derived from an EMBL/GenBank/DDBJ whole genome shotgun (WGS) entry which is preliminary data.</text>
</comment>
<keyword evidence="3 6" id="KW-0731">Sigma factor</keyword>
<sequence>MSARRRWPPSSASPAGPAAAPAEIAAPRRRRGPRVAYKAPRPGGVPGSDGLTGLGVPNRERSRDDGEATDEELMAEAAAGDRAAFGVLTRRHLRRSIAVAQRVVGNASDAEEVAQDAFLQVWANADRWRGDGTRFTTWLYRIVVNRAIDYRRKRRFEPMDEAMEFPDPAVGAETLVGERQIGAEVDAAIAALPDRQRAALSLCYYEEMSCAEASEVMQISVSAMESLLVRARRVVRARLAPLLRHKDETST</sequence>
<dbReference type="InterPro" id="IPR013325">
    <property type="entry name" value="RNA_pol_sigma_r2"/>
</dbReference>
<evidence type="ECO:0000313" key="11">
    <source>
        <dbReference type="Proteomes" id="UP000584642"/>
    </source>
</evidence>
<dbReference type="Pfam" id="PF04542">
    <property type="entry name" value="Sigma70_r2"/>
    <property type="match status" value="1"/>
</dbReference>
<dbReference type="InterPro" id="IPR007627">
    <property type="entry name" value="RNA_pol_sigma70_r2"/>
</dbReference>
<comment type="similarity">
    <text evidence="1 6">Belongs to the sigma-70 factor family. ECF subfamily.</text>
</comment>
<dbReference type="InterPro" id="IPR039425">
    <property type="entry name" value="RNA_pol_sigma-70-like"/>
</dbReference>
<evidence type="ECO:0000256" key="2">
    <source>
        <dbReference type="ARBA" id="ARBA00023015"/>
    </source>
</evidence>
<feature type="compositionally biased region" description="Gly residues" evidence="7">
    <location>
        <begin position="44"/>
        <end position="53"/>
    </location>
</feature>
<feature type="region of interest" description="Disordered" evidence="7">
    <location>
        <begin position="1"/>
        <end position="70"/>
    </location>
</feature>
<dbReference type="InterPro" id="IPR036388">
    <property type="entry name" value="WH-like_DNA-bd_sf"/>
</dbReference>
<organism evidence="10 11">
    <name type="scientific">Azospirillum oleiclasticum</name>
    <dbReference type="NCBI Taxonomy" id="2735135"/>
    <lineage>
        <taxon>Bacteria</taxon>
        <taxon>Pseudomonadati</taxon>
        <taxon>Pseudomonadota</taxon>
        <taxon>Alphaproteobacteria</taxon>
        <taxon>Rhodospirillales</taxon>
        <taxon>Azospirillaceae</taxon>
        <taxon>Azospirillum</taxon>
    </lineage>
</organism>
<dbReference type="Proteomes" id="UP000584642">
    <property type="component" value="Unassembled WGS sequence"/>
</dbReference>
<dbReference type="SUPFAM" id="SSF88946">
    <property type="entry name" value="Sigma2 domain of RNA polymerase sigma factors"/>
    <property type="match status" value="1"/>
</dbReference>
<dbReference type="NCBIfam" id="TIGR02937">
    <property type="entry name" value="sigma70-ECF"/>
    <property type="match status" value="1"/>
</dbReference>
<gene>
    <name evidence="10" type="ORF">HND93_08600</name>
</gene>
<proteinExistence type="inferred from homology"/>
<dbReference type="InterPro" id="IPR013324">
    <property type="entry name" value="RNA_pol_sigma_r3/r4-like"/>
</dbReference>
<dbReference type="NCBIfam" id="NF004113">
    <property type="entry name" value="PRK05602.1"/>
    <property type="match status" value="1"/>
</dbReference>
<evidence type="ECO:0000259" key="9">
    <source>
        <dbReference type="Pfam" id="PF08281"/>
    </source>
</evidence>
<dbReference type="Pfam" id="PF08281">
    <property type="entry name" value="Sigma70_r4_2"/>
    <property type="match status" value="1"/>
</dbReference>
<dbReference type="EMBL" id="JABFDB010000004">
    <property type="protein sequence ID" value="NYZ19769.1"/>
    <property type="molecule type" value="Genomic_DNA"/>
</dbReference>
<dbReference type="PROSITE" id="PS01063">
    <property type="entry name" value="SIGMA70_ECF"/>
    <property type="match status" value="1"/>
</dbReference>
<evidence type="ECO:0000256" key="5">
    <source>
        <dbReference type="ARBA" id="ARBA00023163"/>
    </source>
</evidence>
<keyword evidence="5 6" id="KW-0804">Transcription</keyword>
<dbReference type="Gene3D" id="1.10.1740.10">
    <property type="match status" value="1"/>
</dbReference>
<feature type="domain" description="RNA polymerase sigma-70 region 2" evidence="8">
    <location>
        <begin position="89"/>
        <end position="155"/>
    </location>
</feature>
<dbReference type="InterPro" id="IPR014284">
    <property type="entry name" value="RNA_pol_sigma-70_dom"/>
</dbReference>
<keyword evidence="11" id="KW-1185">Reference proteome</keyword>
<dbReference type="InterPro" id="IPR000838">
    <property type="entry name" value="RNA_pol_sigma70_ECF_CS"/>
</dbReference>
<evidence type="ECO:0000313" key="10">
    <source>
        <dbReference type="EMBL" id="NYZ19769.1"/>
    </source>
</evidence>
<dbReference type="InterPro" id="IPR013249">
    <property type="entry name" value="RNA_pol_sigma70_r4_t2"/>
</dbReference>
<evidence type="ECO:0000256" key="6">
    <source>
        <dbReference type="RuleBase" id="RU000716"/>
    </source>
</evidence>
<keyword evidence="2 6" id="KW-0805">Transcription regulation</keyword>
<dbReference type="Gene3D" id="1.10.10.10">
    <property type="entry name" value="Winged helix-like DNA-binding domain superfamily/Winged helix DNA-binding domain"/>
    <property type="match status" value="1"/>
</dbReference>
<protein>
    <recommendedName>
        <fullName evidence="6">RNA polymerase sigma factor</fullName>
    </recommendedName>
</protein>
<name>A0ABX2T618_9PROT</name>
<evidence type="ECO:0000259" key="8">
    <source>
        <dbReference type="Pfam" id="PF04542"/>
    </source>
</evidence>
<keyword evidence="4 6" id="KW-0238">DNA-binding</keyword>
<evidence type="ECO:0000256" key="3">
    <source>
        <dbReference type="ARBA" id="ARBA00023082"/>
    </source>
</evidence>